<evidence type="ECO:0000313" key="1">
    <source>
        <dbReference type="EMBL" id="PQP95093.1"/>
    </source>
</evidence>
<dbReference type="EMBL" id="PJQY01002277">
    <property type="protein sequence ID" value="PQP95093.1"/>
    <property type="molecule type" value="Genomic_DNA"/>
</dbReference>
<dbReference type="OrthoDB" id="913351at2759"/>
<dbReference type="Proteomes" id="UP000250321">
    <property type="component" value="Unassembled WGS sequence"/>
</dbReference>
<evidence type="ECO:0000313" key="2">
    <source>
        <dbReference type="Proteomes" id="UP000250321"/>
    </source>
</evidence>
<name>A0A314XUR7_PRUYE</name>
<comment type="caution">
    <text evidence="1">The sequence shown here is derived from an EMBL/GenBank/DDBJ whole genome shotgun (WGS) entry which is preliminary data.</text>
</comment>
<proteinExistence type="predicted"/>
<keyword evidence="2" id="KW-1185">Reference proteome</keyword>
<organism evidence="1 2">
    <name type="scientific">Prunus yedoensis var. nudiflora</name>
    <dbReference type="NCBI Taxonomy" id="2094558"/>
    <lineage>
        <taxon>Eukaryota</taxon>
        <taxon>Viridiplantae</taxon>
        <taxon>Streptophyta</taxon>
        <taxon>Embryophyta</taxon>
        <taxon>Tracheophyta</taxon>
        <taxon>Spermatophyta</taxon>
        <taxon>Magnoliopsida</taxon>
        <taxon>eudicotyledons</taxon>
        <taxon>Gunneridae</taxon>
        <taxon>Pentapetalae</taxon>
        <taxon>rosids</taxon>
        <taxon>fabids</taxon>
        <taxon>Rosales</taxon>
        <taxon>Rosaceae</taxon>
        <taxon>Amygdaloideae</taxon>
        <taxon>Amygdaleae</taxon>
        <taxon>Prunus</taxon>
    </lineage>
</organism>
<dbReference type="AlphaFoldDB" id="A0A314XUR7"/>
<gene>
    <name evidence="1" type="ORF">Pyn_05937</name>
</gene>
<protein>
    <submittedName>
        <fullName evidence="1">Uncharacterized protein</fullName>
    </submittedName>
</protein>
<sequence>MGVPILVFIYSRADISFLNPEIAAQLNIPINRNIKETVVVATSKPFKTKGISNGVDVNYFSKDISSKEMG</sequence>
<reference evidence="1 2" key="1">
    <citation type="submission" date="2018-02" db="EMBL/GenBank/DDBJ databases">
        <title>Draft genome of wild Prunus yedoensis var. nudiflora.</title>
        <authorList>
            <person name="Baek S."/>
            <person name="Kim J.-H."/>
            <person name="Choi K."/>
            <person name="Kim G.-B."/>
            <person name="Cho A."/>
            <person name="Jang H."/>
            <person name="Shin C.-H."/>
            <person name="Yu H.-J."/>
            <person name="Mun J.-H."/>
        </authorList>
    </citation>
    <scope>NUCLEOTIDE SEQUENCE [LARGE SCALE GENOMIC DNA]</scope>
    <source>
        <strain evidence="2">cv. Jeju island</strain>
        <tissue evidence="1">Leaf</tissue>
    </source>
</reference>
<accession>A0A314XUR7</accession>